<accession>A0A7J7IBA0</accession>
<organism evidence="1 2">
    <name type="scientific">Camellia sinensis</name>
    <name type="common">Tea plant</name>
    <name type="synonym">Thea sinensis</name>
    <dbReference type="NCBI Taxonomy" id="4442"/>
    <lineage>
        <taxon>Eukaryota</taxon>
        <taxon>Viridiplantae</taxon>
        <taxon>Streptophyta</taxon>
        <taxon>Embryophyta</taxon>
        <taxon>Tracheophyta</taxon>
        <taxon>Spermatophyta</taxon>
        <taxon>Magnoliopsida</taxon>
        <taxon>eudicotyledons</taxon>
        <taxon>Gunneridae</taxon>
        <taxon>Pentapetalae</taxon>
        <taxon>asterids</taxon>
        <taxon>Ericales</taxon>
        <taxon>Theaceae</taxon>
        <taxon>Camellia</taxon>
    </lineage>
</organism>
<name>A0A7J7IBA0_CAMSI</name>
<reference evidence="2" key="1">
    <citation type="journal article" date="2020" name="Nat. Commun.">
        <title>Genome assembly of wild tea tree DASZ reveals pedigree and selection history of tea varieties.</title>
        <authorList>
            <person name="Zhang W."/>
            <person name="Zhang Y."/>
            <person name="Qiu H."/>
            <person name="Guo Y."/>
            <person name="Wan H."/>
            <person name="Zhang X."/>
            <person name="Scossa F."/>
            <person name="Alseekh S."/>
            <person name="Zhang Q."/>
            <person name="Wang P."/>
            <person name="Xu L."/>
            <person name="Schmidt M.H."/>
            <person name="Jia X."/>
            <person name="Li D."/>
            <person name="Zhu A."/>
            <person name="Guo F."/>
            <person name="Chen W."/>
            <person name="Ni D."/>
            <person name="Usadel B."/>
            <person name="Fernie A.R."/>
            <person name="Wen W."/>
        </authorList>
    </citation>
    <scope>NUCLEOTIDE SEQUENCE [LARGE SCALE GENOMIC DNA]</scope>
    <source>
        <strain evidence="2">cv. G240</strain>
    </source>
</reference>
<evidence type="ECO:0000313" key="2">
    <source>
        <dbReference type="Proteomes" id="UP000593564"/>
    </source>
</evidence>
<evidence type="ECO:0000313" key="1">
    <source>
        <dbReference type="EMBL" id="KAF5962220.1"/>
    </source>
</evidence>
<reference evidence="1 2" key="2">
    <citation type="submission" date="2020-07" db="EMBL/GenBank/DDBJ databases">
        <title>Genome assembly of wild tea tree DASZ reveals pedigree and selection history of tea varieties.</title>
        <authorList>
            <person name="Zhang W."/>
        </authorList>
    </citation>
    <scope>NUCLEOTIDE SEQUENCE [LARGE SCALE GENOMIC DNA]</scope>
    <source>
        <strain evidence="2">cv. G240</strain>
        <tissue evidence="1">Leaf</tissue>
    </source>
</reference>
<gene>
    <name evidence="1" type="ORF">HYC85_003429</name>
</gene>
<comment type="caution">
    <text evidence="1">The sequence shown here is derived from an EMBL/GenBank/DDBJ whole genome shotgun (WGS) entry which is preliminary data.</text>
</comment>
<keyword evidence="2" id="KW-1185">Reference proteome</keyword>
<dbReference type="Proteomes" id="UP000593564">
    <property type="component" value="Unassembled WGS sequence"/>
</dbReference>
<proteinExistence type="predicted"/>
<dbReference type="EMBL" id="JACBKZ010000001">
    <property type="protein sequence ID" value="KAF5962220.1"/>
    <property type="molecule type" value="Genomic_DNA"/>
</dbReference>
<protein>
    <submittedName>
        <fullName evidence="1">Uncharacterized protein</fullName>
    </submittedName>
</protein>
<sequence length="111" mass="12335">MRKEDLLPTLHFSGLRSFHCINKRSLLCISLVEGTTDAFIEARIASINVINGILVICLFSDYYISNLQLVLIFHALNHVGERQGESCDSLFKSNGQSCVSSKLSALNQSEM</sequence>
<dbReference type="AlphaFoldDB" id="A0A7J7IBA0"/>